<feature type="domain" description="HSF-type DNA-binding" evidence="10">
    <location>
        <begin position="289"/>
        <end position="313"/>
    </location>
</feature>
<dbReference type="FunFam" id="1.10.10.10:FF:000037">
    <property type="entry name" value="Heat stress transcription factor B-4"/>
    <property type="match status" value="1"/>
</dbReference>
<evidence type="ECO:0000313" key="12">
    <source>
        <dbReference type="Proteomes" id="UP001061958"/>
    </source>
</evidence>
<evidence type="ECO:0000313" key="11">
    <source>
        <dbReference type="EMBL" id="GJQ10169.1"/>
    </source>
</evidence>
<evidence type="ECO:0000256" key="1">
    <source>
        <dbReference type="ARBA" id="ARBA00004123"/>
    </source>
</evidence>
<dbReference type="InterPro" id="IPR000232">
    <property type="entry name" value="HSF_DNA-bd"/>
</dbReference>
<keyword evidence="5" id="KW-0238">DNA-binding</keyword>
<evidence type="ECO:0000256" key="2">
    <source>
        <dbReference type="ARBA" id="ARBA00011233"/>
    </source>
</evidence>
<feature type="region of interest" description="Disordered" evidence="9">
    <location>
        <begin position="189"/>
        <end position="242"/>
    </location>
</feature>
<dbReference type="OrthoDB" id="6019at2759"/>
<feature type="compositionally biased region" description="Polar residues" evidence="9">
    <location>
        <begin position="189"/>
        <end position="198"/>
    </location>
</feature>
<feature type="compositionally biased region" description="Basic and acidic residues" evidence="9">
    <location>
        <begin position="520"/>
        <end position="532"/>
    </location>
</feature>
<evidence type="ECO:0000256" key="7">
    <source>
        <dbReference type="ARBA" id="ARBA00023242"/>
    </source>
</evidence>
<dbReference type="GO" id="GO:0003700">
    <property type="term" value="F:DNA-binding transcription factor activity"/>
    <property type="evidence" value="ECO:0007669"/>
    <property type="project" value="InterPro"/>
</dbReference>
<comment type="subcellular location">
    <subcellularLocation>
        <location evidence="1">Nucleus</location>
    </subcellularLocation>
</comment>
<evidence type="ECO:0000256" key="6">
    <source>
        <dbReference type="ARBA" id="ARBA00023163"/>
    </source>
</evidence>
<name>A0A9C7PTJ0_9RHOD</name>
<dbReference type="GO" id="GO:0005634">
    <property type="term" value="C:nucleus"/>
    <property type="evidence" value="ECO:0007669"/>
    <property type="project" value="UniProtKB-SubCell"/>
</dbReference>
<dbReference type="PROSITE" id="PS00434">
    <property type="entry name" value="HSF_DOMAIN"/>
    <property type="match status" value="1"/>
</dbReference>
<comment type="subunit">
    <text evidence="2">Homotrimer.</text>
</comment>
<feature type="region of interest" description="Disordered" evidence="9">
    <location>
        <begin position="336"/>
        <end position="416"/>
    </location>
</feature>
<proteinExistence type="inferred from homology"/>
<dbReference type="PRINTS" id="PR00056">
    <property type="entry name" value="HSFDOMAIN"/>
</dbReference>
<dbReference type="Gene3D" id="1.10.10.10">
    <property type="entry name" value="Winged helix-like DNA-binding domain superfamily/Winged helix DNA-binding domain"/>
    <property type="match status" value="1"/>
</dbReference>
<dbReference type="PANTHER" id="PTHR10015">
    <property type="entry name" value="HEAT SHOCK TRANSCRIPTION FACTOR"/>
    <property type="match status" value="1"/>
</dbReference>
<reference evidence="11" key="1">
    <citation type="journal article" date="2022" name="Proc. Natl. Acad. Sci. U.S.A.">
        <title>Life cycle and functional genomics of the unicellular red alga Galdieria for elucidating algal and plant evolution and industrial use.</title>
        <authorList>
            <person name="Hirooka S."/>
            <person name="Itabashi T."/>
            <person name="Ichinose T.M."/>
            <person name="Onuma R."/>
            <person name="Fujiwara T."/>
            <person name="Yamashita S."/>
            <person name="Jong L.W."/>
            <person name="Tomita R."/>
            <person name="Iwane A.H."/>
            <person name="Miyagishima S.Y."/>
        </authorList>
    </citation>
    <scope>NUCLEOTIDE SEQUENCE</scope>
    <source>
        <strain evidence="11">NBRC 102759</strain>
    </source>
</reference>
<dbReference type="EMBL" id="BQMJ01000014">
    <property type="protein sequence ID" value="GJQ10169.1"/>
    <property type="molecule type" value="Genomic_DNA"/>
</dbReference>
<dbReference type="SMART" id="SM00415">
    <property type="entry name" value="HSF"/>
    <property type="match status" value="1"/>
</dbReference>
<dbReference type="SUPFAM" id="SSF46785">
    <property type="entry name" value="Winged helix' DNA-binding domain"/>
    <property type="match status" value="1"/>
</dbReference>
<gene>
    <name evidence="11" type="ORF">GpartN1_g1960.t1</name>
</gene>
<dbReference type="AlphaFoldDB" id="A0A9C7PTJ0"/>
<keyword evidence="7" id="KW-0539">Nucleus</keyword>
<evidence type="ECO:0000256" key="8">
    <source>
        <dbReference type="RuleBase" id="RU004020"/>
    </source>
</evidence>
<evidence type="ECO:0000259" key="10">
    <source>
        <dbReference type="PROSITE" id="PS00434"/>
    </source>
</evidence>
<dbReference type="GO" id="GO:0043565">
    <property type="term" value="F:sequence-specific DNA binding"/>
    <property type="evidence" value="ECO:0007669"/>
    <property type="project" value="InterPro"/>
</dbReference>
<feature type="compositionally biased region" description="Polar residues" evidence="9">
    <location>
        <begin position="407"/>
        <end position="416"/>
    </location>
</feature>
<evidence type="ECO:0000256" key="4">
    <source>
        <dbReference type="ARBA" id="ARBA00023015"/>
    </source>
</evidence>
<keyword evidence="3" id="KW-0597">Phosphoprotein</keyword>
<dbReference type="Proteomes" id="UP001061958">
    <property type="component" value="Unassembled WGS sequence"/>
</dbReference>
<keyword evidence="4" id="KW-0805">Transcription regulation</keyword>
<organism evidence="11 12">
    <name type="scientific">Galdieria partita</name>
    <dbReference type="NCBI Taxonomy" id="83374"/>
    <lineage>
        <taxon>Eukaryota</taxon>
        <taxon>Rhodophyta</taxon>
        <taxon>Bangiophyceae</taxon>
        <taxon>Galdieriales</taxon>
        <taxon>Galdieriaceae</taxon>
        <taxon>Galdieria</taxon>
    </lineage>
</organism>
<comment type="similarity">
    <text evidence="8">Belongs to the HSF family.</text>
</comment>
<feature type="region of interest" description="Disordered" evidence="9">
    <location>
        <begin position="520"/>
        <end position="540"/>
    </location>
</feature>
<evidence type="ECO:0000256" key="5">
    <source>
        <dbReference type="ARBA" id="ARBA00023125"/>
    </source>
</evidence>
<sequence length="540" mass="60547">MSPTISGNEVENDDLLQNTSEVTHFPGQVMSQAKPDYPNFYEEVQNTSYETGDDNKNTQKVEEIQLSRKDGLFEKSAKAEEQQITHDGYYCYYANANPYILSRERTPPLTYPVSYPWPPTCASYNGMGSFQVVSITTPLNGTENNAVKSTKNEPRNPQVLATNCMPSNYNRNGLTAILDAVHQRERLSTHSIGSNAADSSSLGKESSESYTKLQEDTLQQTQETNENSSFRRSSHTMAKQASDERIATPFLRKLYRLVSDPETEDLCSWTASGRSFVIWNPTAFSRDVLPNYFKHNNLSSFVRQLNQYGFHKMHPDAWEFGHARFIRGREDLVATIERRPSRPGKGRWNDRDDESNNSPLQKRPKTEPLGNTDSLEEARSKASLETTVDSVTCDQGPPYGPVIGGSAVSSNRLNSSATTPWQSYQPFVLNDTSHKLLKNGVEGTSTKSLSPQYCNPQCASSLSSGTVPWIPSSGIPATELEKRICMIEQAIAQLYYTIHELCRDRDSLRHDILSIRTRVGEKTTEDDGKVSKEQVSTEQV</sequence>
<feature type="compositionally biased region" description="Low complexity" evidence="9">
    <location>
        <begin position="199"/>
        <end position="224"/>
    </location>
</feature>
<feature type="compositionally biased region" description="Polar residues" evidence="9">
    <location>
        <begin position="225"/>
        <end position="239"/>
    </location>
</feature>
<feature type="compositionally biased region" description="Polar residues" evidence="9">
    <location>
        <begin position="383"/>
        <end position="393"/>
    </location>
</feature>
<keyword evidence="12" id="KW-1185">Reference proteome</keyword>
<protein>
    <recommendedName>
        <fullName evidence="10">HSF-type DNA-binding domain-containing protein</fullName>
    </recommendedName>
</protein>
<dbReference type="InterPro" id="IPR036388">
    <property type="entry name" value="WH-like_DNA-bd_sf"/>
</dbReference>
<accession>A0A9C7PTJ0</accession>
<dbReference type="InterPro" id="IPR036390">
    <property type="entry name" value="WH_DNA-bd_sf"/>
</dbReference>
<dbReference type="PANTHER" id="PTHR10015:SF427">
    <property type="entry name" value="HEAT SHOCK FACTOR PROTEIN"/>
    <property type="match status" value="1"/>
</dbReference>
<evidence type="ECO:0000256" key="9">
    <source>
        <dbReference type="SAM" id="MobiDB-lite"/>
    </source>
</evidence>
<keyword evidence="6" id="KW-0804">Transcription</keyword>
<comment type="caution">
    <text evidence="11">The sequence shown here is derived from an EMBL/GenBank/DDBJ whole genome shotgun (WGS) entry which is preliminary data.</text>
</comment>
<dbReference type="Pfam" id="PF00447">
    <property type="entry name" value="HSF_DNA-bind"/>
    <property type="match status" value="1"/>
</dbReference>
<reference evidence="11" key="2">
    <citation type="submission" date="2022-01" db="EMBL/GenBank/DDBJ databases">
        <authorList>
            <person name="Hirooka S."/>
            <person name="Miyagishima S.Y."/>
        </authorList>
    </citation>
    <scope>NUCLEOTIDE SEQUENCE</scope>
    <source>
        <strain evidence="11">NBRC 102759</strain>
    </source>
</reference>
<evidence type="ECO:0000256" key="3">
    <source>
        <dbReference type="ARBA" id="ARBA00022553"/>
    </source>
</evidence>